<evidence type="ECO:0000256" key="6">
    <source>
        <dbReference type="ARBA" id="ARBA00022490"/>
    </source>
</evidence>
<keyword evidence="6" id="KW-0963">Cytoplasm</keyword>
<proteinExistence type="inferred from homology"/>
<evidence type="ECO:0000256" key="4">
    <source>
        <dbReference type="ARBA" id="ARBA00006958"/>
    </source>
</evidence>
<evidence type="ECO:0000256" key="12">
    <source>
        <dbReference type="ARBA" id="ARBA00045850"/>
    </source>
</evidence>
<comment type="function">
    <text evidence="12">Transposase-derived protein that may have nuclease activity. Does not have transposase activity.</text>
</comment>
<evidence type="ECO:0000313" key="14">
    <source>
        <dbReference type="Proteomes" id="UP001652620"/>
    </source>
</evidence>
<evidence type="ECO:0000256" key="5">
    <source>
        <dbReference type="ARBA" id="ARBA00015519"/>
    </source>
</evidence>
<evidence type="ECO:0000256" key="7">
    <source>
        <dbReference type="ARBA" id="ARBA00022722"/>
    </source>
</evidence>
<evidence type="ECO:0000313" key="17">
    <source>
        <dbReference type="RefSeq" id="XP_049301910.1"/>
    </source>
</evidence>
<evidence type="ECO:0000259" key="13">
    <source>
        <dbReference type="Pfam" id="PF13359"/>
    </source>
</evidence>
<dbReference type="RefSeq" id="XP_049301908.1">
    <property type="nucleotide sequence ID" value="XM_049445951.1"/>
</dbReference>
<evidence type="ECO:0000256" key="8">
    <source>
        <dbReference type="ARBA" id="ARBA00022723"/>
    </source>
</evidence>
<evidence type="ECO:0000256" key="2">
    <source>
        <dbReference type="ARBA" id="ARBA00004123"/>
    </source>
</evidence>
<dbReference type="RefSeq" id="XP_049301911.1">
    <property type="nucleotide sequence ID" value="XM_049445954.1"/>
</dbReference>
<dbReference type="PANTHER" id="PTHR22930">
    <property type="match status" value="1"/>
</dbReference>
<dbReference type="GeneID" id="115066023"/>
<keyword evidence="8" id="KW-0479">Metal-binding</keyword>
<evidence type="ECO:0000313" key="19">
    <source>
        <dbReference type="RefSeq" id="XP_049301912.1"/>
    </source>
</evidence>
<dbReference type="RefSeq" id="XP_049301913.1">
    <property type="nucleotide sequence ID" value="XM_049445956.1"/>
</dbReference>
<keyword evidence="10" id="KW-0539">Nucleus</keyword>
<dbReference type="InterPro" id="IPR045249">
    <property type="entry name" value="HARBI1-like"/>
</dbReference>
<dbReference type="Pfam" id="PF13359">
    <property type="entry name" value="DDE_Tnp_4"/>
    <property type="match status" value="1"/>
</dbReference>
<gene>
    <name evidence="15 16 17 18 19 20" type="primary">LOC115066023</name>
</gene>
<reference evidence="14 15" key="1">
    <citation type="submission" date="2025-05" db="UniProtKB">
        <authorList>
            <consortium name="RefSeq"/>
        </authorList>
    </citation>
    <scope>NUCLEOTIDE SEQUENCE [LARGE SCALE GENOMIC DNA]</scope>
    <source>
        <tissue evidence="15 16">Adult</tissue>
    </source>
</reference>
<dbReference type="PANTHER" id="PTHR22930:SF289">
    <property type="entry name" value="DDE TNP4 DOMAIN-CONTAINING PROTEIN-RELATED"/>
    <property type="match status" value="1"/>
</dbReference>
<dbReference type="InterPro" id="IPR026103">
    <property type="entry name" value="HARBI1_animal"/>
</dbReference>
<sequence>MESDWHCDFDSDPEYDDLWNVIIMRRTKEIRSRPKFFKLYDDKDFRDRFWISKKTAWNVLDCIRLQIEHKTKWNHALSPEQMLLLTLRFYATGSMLRTVGDLLGVSQSTVSRVITVVSHHIAQLKDHHIYMPKTEIDLKKSQRDFFKLAKFPRVIAAIDCPHVKIISPGGEDAELFRNRKGIFSINVQTLCDSNLRIIDIVARWPGSTHDATIFRNSQILCRLESGEFGSGIVVADSGYENNHFVIMPLMHVNTSAENLFKESHIRTRNCIERSYGVWKRRFPVLSLGLRLHLAKTQSIIVATAVLHNICCNNRDIMAPPLSNEIEDVVNNMINIPNNRNAESHTINNVTRKCLIDNYFSLL</sequence>
<dbReference type="PRINTS" id="PR02086">
    <property type="entry name" value="PUTNUCHARBI1"/>
</dbReference>
<evidence type="ECO:0000313" key="15">
    <source>
        <dbReference type="RefSeq" id="XP_049301908.1"/>
    </source>
</evidence>
<evidence type="ECO:0000256" key="9">
    <source>
        <dbReference type="ARBA" id="ARBA00022801"/>
    </source>
</evidence>
<organism evidence="14 20">
    <name type="scientific">Bactrocera dorsalis</name>
    <name type="common">Oriental fruit fly</name>
    <name type="synonym">Dacus dorsalis</name>
    <dbReference type="NCBI Taxonomy" id="27457"/>
    <lineage>
        <taxon>Eukaryota</taxon>
        <taxon>Metazoa</taxon>
        <taxon>Ecdysozoa</taxon>
        <taxon>Arthropoda</taxon>
        <taxon>Hexapoda</taxon>
        <taxon>Insecta</taxon>
        <taxon>Pterygota</taxon>
        <taxon>Neoptera</taxon>
        <taxon>Endopterygota</taxon>
        <taxon>Diptera</taxon>
        <taxon>Brachycera</taxon>
        <taxon>Muscomorpha</taxon>
        <taxon>Tephritoidea</taxon>
        <taxon>Tephritidae</taxon>
        <taxon>Bactrocera</taxon>
        <taxon>Bactrocera</taxon>
    </lineage>
</organism>
<evidence type="ECO:0000313" key="16">
    <source>
        <dbReference type="RefSeq" id="XP_049301909.1"/>
    </source>
</evidence>
<comment type="similarity">
    <text evidence="4">Belongs to the HARBI1 family.</text>
</comment>
<keyword evidence="14" id="KW-1185">Reference proteome</keyword>
<comment type="subcellular location">
    <subcellularLocation>
        <location evidence="3">Cytoplasm</location>
    </subcellularLocation>
    <subcellularLocation>
        <location evidence="2">Nucleus</location>
    </subcellularLocation>
</comment>
<protein>
    <recommendedName>
        <fullName evidence="5">Putative nuclease HARBI1</fullName>
    </recommendedName>
    <alternativeName>
        <fullName evidence="11">Harbinger transposase-derived nuclease</fullName>
    </alternativeName>
</protein>
<keyword evidence="9" id="KW-0378">Hydrolase</keyword>
<dbReference type="RefSeq" id="XP_049301912.1">
    <property type="nucleotide sequence ID" value="XM_049445955.1"/>
</dbReference>
<name>A0ABM3IY70_BACDO</name>
<comment type="cofactor">
    <cofactor evidence="1">
        <name>a divalent metal cation</name>
        <dbReference type="ChEBI" id="CHEBI:60240"/>
    </cofactor>
</comment>
<dbReference type="RefSeq" id="XP_049301909.1">
    <property type="nucleotide sequence ID" value="XM_049445952.1"/>
</dbReference>
<evidence type="ECO:0000313" key="20">
    <source>
        <dbReference type="RefSeq" id="XP_049301913.1"/>
    </source>
</evidence>
<evidence type="ECO:0000256" key="11">
    <source>
        <dbReference type="ARBA" id="ARBA00030126"/>
    </source>
</evidence>
<feature type="domain" description="DDE Tnp4" evidence="13">
    <location>
        <begin position="158"/>
        <end position="308"/>
    </location>
</feature>
<evidence type="ECO:0000256" key="3">
    <source>
        <dbReference type="ARBA" id="ARBA00004496"/>
    </source>
</evidence>
<dbReference type="Proteomes" id="UP001652620">
    <property type="component" value="Chromosome 1"/>
</dbReference>
<evidence type="ECO:0000256" key="1">
    <source>
        <dbReference type="ARBA" id="ARBA00001968"/>
    </source>
</evidence>
<evidence type="ECO:0000256" key="10">
    <source>
        <dbReference type="ARBA" id="ARBA00023242"/>
    </source>
</evidence>
<dbReference type="RefSeq" id="XP_049301910.1">
    <property type="nucleotide sequence ID" value="XM_049445953.1"/>
</dbReference>
<keyword evidence="7" id="KW-0540">Nuclease</keyword>
<evidence type="ECO:0000313" key="18">
    <source>
        <dbReference type="RefSeq" id="XP_049301911.1"/>
    </source>
</evidence>
<dbReference type="InterPro" id="IPR027806">
    <property type="entry name" value="HARBI1_dom"/>
</dbReference>
<accession>A0ABM3IY70</accession>